<proteinExistence type="predicted"/>
<keyword evidence="2" id="KW-1185">Reference proteome</keyword>
<dbReference type="Proteomes" id="UP000824469">
    <property type="component" value="Unassembled WGS sequence"/>
</dbReference>
<name>A0AA38C0U4_TAXCH</name>
<gene>
    <name evidence="1" type="ORF">KI387_042529</name>
</gene>
<evidence type="ECO:0000313" key="2">
    <source>
        <dbReference type="Proteomes" id="UP000824469"/>
    </source>
</evidence>
<comment type="caution">
    <text evidence="1">The sequence shown here is derived from an EMBL/GenBank/DDBJ whole genome shotgun (WGS) entry which is preliminary data.</text>
</comment>
<protein>
    <submittedName>
        <fullName evidence="1">Uncharacterized protein</fullName>
    </submittedName>
</protein>
<reference evidence="1 2" key="1">
    <citation type="journal article" date="2021" name="Nat. Plants">
        <title>The Taxus genome provides insights into paclitaxel biosynthesis.</title>
        <authorList>
            <person name="Xiong X."/>
            <person name="Gou J."/>
            <person name="Liao Q."/>
            <person name="Li Y."/>
            <person name="Zhou Q."/>
            <person name="Bi G."/>
            <person name="Li C."/>
            <person name="Du R."/>
            <person name="Wang X."/>
            <person name="Sun T."/>
            <person name="Guo L."/>
            <person name="Liang H."/>
            <person name="Lu P."/>
            <person name="Wu Y."/>
            <person name="Zhang Z."/>
            <person name="Ro D.K."/>
            <person name="Shang Y."/>
            <person name="Huang S."/>
            <person name="Yan J."/>
        </authorList>
    </citation>
    <scope>NUCLEOTIDE SEQUENCE [LARGE SCALE GENOMIC DNA]</scope>
    <source>
        <strain evidence="1">Ta-2019</strain>
    </source>
</reference>
<accession>A0AA38C0U4</accession>
<feature type="non-terminal residue" evidence="1">
    <location>
        <position position="1"/>
    </location>
</feature>
<dbReference type="AlphaFoldDB" id="A0AA38C0U4"/>
<dbReference type="EMBL" id="JAHRHJ020003192">
    <property type="protein sequence ID" value="KAH9292281.1"/>
    <property type="molecule type" value="Genomic_DNA"/>
</dbReference>
<sequence>KSLRLAISGVCSLIGADRYSVDADFSERRRFNLGRRRLQIEAQNSVLVRHRLKETQI</sequence>
<feature type="non-terminal residue" evidence="1">
    <location>
        <position position="57"/>
    </location>
</feature>
<organism evidence="1 2">
    <name type="scientific">Taxus chinensis</name>
    <name type="common">Chinese yew</name>
    <name type="synonym">Taxus wallichiana var. chinensis</name>
    <dbReference type="NCBI Taxonomy" id="29808"/>
    <lineage>
        <taxon>Eukaryota</taxon>
        <taxon>Viridiplantae</taxon>
        <taxon>Streptophyta</taxon>
        <taxon>Embryophyta</taxon>
        <taxon>Tracheophyta</taxon>
        <taxon>Spermatophyta</taxon>
        <taxon>Pinopsida</taxon>
        <taxon>Pinidae</taxon>
        <taxon>Conifers II</taxon>
        <taxon>Cupressales</taxon>
        <taxon>Taxaceae</taxon>
        <taxon>Taxus</taxon>
    </lineage>
</organism>
<evidence type="ECO:0000313" key="1">
    <source>
        <dbReference type="EMBL" id="KAH9292281.1"/>
    </source>
</evidence>